<dbReference type="PANTHER" id="PTHR22770">
    <property type="entry name" value="UBIQUITIN CONJUGATING ENZYME 7 INTERACTING PROTEIN-RELATED"/>
    <property type="match status" value="1"/>
</dbReference>
<feature type="domain" description="RING-type" evidence="10">
    <location>
        <begin position="332"/>
        <end position="548"/>
    </location>
</feature>
<feature type="region of interest" description="Disordered" evidence="9">
    <location>
        <begin position="118"/>
        <end position="137"/>
    </location>
</feature>
<evidence type="ECO:0000259" key="10">
    <source>
        <dbReference type="PROSITE" id="PS51873"/>
    </source>
</evidence>
<comment type="caution">
    <text evidence="11">The sequence shown here is derived from an EMBL/GenBank/DDBJ whole genome shotgun (WGS) entry which is preliminary data.</text>
</comment>
<dbReference type="Pfam" id="PF26200">
    <property type="entry name" value="Rcat_RNF216"/>
    <property type="match status" value="1"/>
</dbReference>
<organism evidence="11 12">
    <name type="scientific">Pycnoporus cinnabarinus</name>
    <name type="common">Cinnabar-red polypore</name>
    <name type="synonym">Trametes cinnabarina</name>
    <dbReference type="NCBI Taxonomy" id="5643"/>
    <lineage>
        <taxon>Eukaryota</taxon>
        <taxon>Fungi</taxon>
        <taxon>Dikarya</taxon>
        <taxon>Basidiomycota</taxon>
        <taxon>Agaricomycotina</taxon>
        <taxon>Agaricomycetes</taxon>
        <taxon>Polyporales</taxon>
        <taxon>Polyporaceae</taxon>
        <taxon>Trametes</taxon>
    </lineage>
</organism>
<proteinExistence type="predicted"/>
<feature type="compositionally biased region" description="Low complexity" evidence="9">
    <location>
        <begin position="123"/>
        <end position="135"/>
    </location>
</feature>
<dbReference type="GO" id="GO:0016740">
    <property type="term" value="F:transferase activity"/>
    <property type="evidence" value="ECO:0007669"/>
    <property type="project" value="UniProtKB-KW"/>
</dbReference>
<comment type="pathway">
    <text evidence="1">Protein modification; protein ubiquitination.</text>
</comment>
<keyword evidence="5" id="KW-0863">Zinc-finger</keyword>
<dbReference type="PANTHER" id="PTHR22770:SF47">
    <property type="entry name" value="E3 UBIQUITIN-PROTEIN LIGASE RNF216"/>
    <property type="match status" value="1"/>
</dbReference>
<evidence type="ECO:0000256" key="7">
    <source>
        <dbReference type="ARBA" id="ARBA00022833"/>
    </source>
</evidence>
<dbReference type="CDD" id="cd20353">
    <property type="entry name" value="Rcat_RBR_RNF216"/>
    <property type="match status" value="1"/>
</dbReference>
<dbReference type="InterPro" id="IPR047546">
    <property type="entry name" value="Rcat_RBR_RNF216"/>
</dbReference>
<evidence type="ECO:0000256" key="1">
    <source>
        <dbReference type="ARBA" id="ARBA00004906"/>
    </source>
</evidence>
<evidence type="ECO:0000313" key="12">
    <source>
        <dbReference type="Proteomes" id="UP000029665"/>
    </source>
</evidence>
<dbReference type="OrthoDB" id="10009520at2759"/>
<dbReference type="GO" id="GO:0008270">
    <property type="term" value="F:zinc ion binding"/>
    <property type="evidence" value="ECO:0007669"/>
    <property type="project" value="UniProtKB-KW"/>
</dbReference>
<reference evidence="11" key="1">
    <citation type="submission" date="2014-01" db="EMBL/GenBank/DDBJ databases">
        <title>The genome of the white-rot fungus Pycnoporus cinnabarinus: a basidiomycete model with a versatile arsenal for lignocellulosic biomass breakdown.</title>
        <authorList>
            <person name="Levasseur A."/>
            <person name="Lomascolo A."/>
            <person name="Ruiz-Duenas F.J."/>
            <person name="Uzan E."/>
            <person name="Piumi F."/>
            <person name="Kues U."/>
            <person name="Ram A.F.J."/>
            <person name="Murat C."/>
            <person name="Haon M."/>
            <person name="Benoit I."/>
            <person name="Arfi Y."/>
            <person name="Chevret D."/>
            <person name="Drula E."/>
            <person name="Kwon M.J."/>
            <person name="Gouret P."/>
            <person name="Lesage-Meessen L."/>
            <person name="Lombard V."/>
            <person name="Mariette J."/>
            <person name="Noirot C."/>
            <person name="Park J."/>
            <person name="Patyshakuliyeva A."/>
            <person name="Wieneger R.A.B."/>
            <person name="Wosten H.A.B."/>
            <person name="Martin F."/>
            <person name="Coutinho P.M."/>
            <person name="de Vries R."/>
            <person name="Martinez A.T."/>
            <person name="Klopp C."/>
            <person name="Pontarotti P."/>
            <person name="Henrissat B."/>
            <person name="Record E."/>
        </authorList>
    </citation>
    <scope>NUCLEOTIDE SEQUENCE [LARGE SCALE GENOMIC DNA]</scope>
    <source>
        <strain evidence="11">BRFM137</strain>
    </source>
</reference>
<evidence type="ECO:0000256" key="5">
    <source>
        <dbReference type="ARBA" id="ARBA00022771"/>
    </source>
</evidence>
<feature type="coiled-coil region" evidence="8">
    <location>
        <begin position="304"/>
        <end position="331"/>
    </location>
</feature>
<dbReference type="Gene3D" id="1.20.120.1750">
    <property type="match status" value="1"/>
</dbReference>
<keyword evidence="6" id="KW-0833">Ubl conjugation pathway</keyword>
<dbReference type="InterPro" id="IPR051628">
    <property type="entry name" value="LUBAC_E3_Ligases"/>
</dbReference>
<dbReference type="InterPro" id="IPR047544">
    <property type="entry name" value="RING-HC_RBR_RNF216"/>
</dbReference>
<gene>
    <name evidence="11" type="ORF">BN946_scf184590.g16</name>
</gene>
<evidence type="ECO:0000256" key="4">
    <source>
        <dbReference type="ARBA" id="ARBA00022737"/>
    </source>
</evidence>
<dbReference type="Proteomes" id="UP000029665">
    <property type="component" value="Unassembled WGS sequence"/>
</dbReference>
<dbReference type="InterPro" id="IPR044066">
    <property type="entry name" value="TRIAD_supradom"/>
</dbReference>
<dbReference type="PROSITE" id="PS51873">
    <property type="entry name" value="TRIAD"/>
    <property type="match status" value="1"/>
</dbReference>
<feature type="region of interest" description="Disordered" evidence="9">
    <location>
        <begin position="191"/>
        <end position="220"/>
    </location>
</feature>
<evidence type="ECO:0000256" key="2">
    <source>
        <dbReference type="ARBA" id="ARBA00022679"/>
    </source>
</evidence>
<dbReference type="SUPFAM" id="SSF57850">
    <property type="entry name" value="RING/U-box"/>
    <property type="match status" value="3"/>
</dbReference>
<sequence length="776" mass="86458">MSRTRPIADDDVIELTDSDPEGLPLKPVRLSVPQQRRAGKARKAHPEPIAGPSRVNAAAPADPVSAPPARASSPKVALPLFLPDLDPDMPEDYSPAEEFRALEPVQQLPLAALLDEQPREAPARASGPAPAPAAQDDPDLIDRYVAQVLEIIPDVSPAHVSALIHQHYPNYLDKVLEPVLHAIFENPDYPKVDAKGKRKREEGDEPERAVKPKIDYGSTDRKREGGPYYVSLAIEQLAMDFPDIPTGHIRQTFVSNNWFYAPTFLALREQQTLAPLPYKPITRPRLKGKGKAVAHHDEEFSRELQWIREKIEEQEAKKAAELAEEQRLAEEGGIECGCCFCEYPFDKMIQCPEAHLFCTYCMTTYAETKLGEHDAQIVCMDQSGCKLPFPESELRRFLTPKLLELYDRVKQRKEIEAAALENLEECPFCDYKVVIENENERLFRCENEQCGAVTCRQCKKPDHLPKSCEEVSEDKKLDVRHAIEEAMTRALMRNCPKCQKVVSSAFIKEMGCNKMSCPNCGALSCYVCRKLITGYEHFANPPPYSKKADPNKCPLWDSSVEGRHSDEVTAAAKQAIAEYKRTHPEFDEKDIAVDLPPPPPATGPSRHAVPGLAPHHMPIPVHERAAYVELPPHPAALRRLPHPHRAVERAARADLVQMWRRRVEQEHVAAVRAMAAHAHPPPAPVPVPAPAAHHHGPVYNVQVHINHEQPHAAHVPPPLPGAQHVFFPPFAAPGYLHLNAPLQAPAVAAPVNVPAPAAVPYRAPRRSRRVQGRRGD</sequence>
<dbReference type="InterPro" id="IPR002867">
    <property type="entry name" value="IBR_dom"/>
</dbReference>
<dbReference type="OMA" id="CKHPFIK"/>
<evidence type="ECO:0000256" key="3">
    <source>
        <dbReference type="ARBA" id="ARBA00022723"/>
    </source>
</evidence>
<keyword evidence="7" id="KW-0862">Zinc</keyword>
<dbReference type="CDD" id="cd16630">
    <property type="entry name" value="RING-HC_RBR_RNF216"/>
    <property type="match status" value="1"/>
</dbReference>
<evidence type="ECO:0000256" key="9">
    <source>
        <dbReference type="SAM" id="MobiDB-lite"/>
    </source>
</evidence>
<name>A0A060SSF8_PYCCI</name>
<keyword evidence="2" id="KW-0808">Transferase</keyword>
<evidence type="ECO:0000256" key="8">
    <source>
        <dbReference type="SAM" id="Coils"/>
    </source>
</evidence>
<protein>
    <recommendedName>
        <fullName evidence="10">RING-type domain-containing protein</fullName>
    </recommendedName>
</protein>
<dbReference type="CDD" id="cd20339">
    <property type="entry name" value="BRcat_RBR_RNF216"/>
    <property type="match status" value="1"/>
</dbReference>
<dbReference type="EMBL" id="CCBP010000243">
    <property type="protein sequence ID" value="CDO75159.1"/>
    <property type="molecule type" value="Genomic_DNA"/>
</dbReference>
<dbReference type="InterPro" id="IPR013083">
    <property type="entry name" value="Znf_RING/FYVE/PHD"/>
</dbReference>
<keyword evidence="12" id="KW-1185">Reference proteome</keyword>
<dbReference type="InterPro" id="IPR047545">
    <property type="entry name" value="BRcat_RBR_RNF216"/>
</dbReference>
<feature type="region of interest" description="Disordered" evidence="9">
    <location>
        <begin position="1"/>
        <end position="73"/>
    </location>
</feature>
<dbReference type="AlphaFoldDB" id="A0A060SSF8"/>
<keyword evidence="8" id="KW-0175">Coiled coil</keyword>
<feature type="compositionally biased region" description="Acidic residues" evidence="9">
    <location>
        <begin position="9"/>
        <end position="20"/>
    </location>
</feature>
<accession>A0A060SSF8</accession>
<dbReference type="STRING" id="5643.A0A060SSF8"/>
<keyword evidence="3" id="KW-0479">Metal-binding</keyword>
<evidence type="ECO:0000313" key="11">
    <source>
        <dbReference type="EMBL" id="CDO75159.1"/>
    </source>
</evidence>
<feature type="compositionally biased region" description="Low complexity" evidence="9">
    <location>
        <begin position="55"/>
        <end position="73"/>
    </location>
</feature>
<keyword evidence="4" id="KW-0677">Repeat</keyword>
<dbReference type="SMART" id="SM00647">
    <property type="entry name" value="IBR"/>
    <property type="match status" value="2"/>
</dbReference>
<dbReference type="Gene3D" id="3.30.40.10">
    <property type="entry name" value="Zinc/RING finger domain, C3HC4 (zinc finger)"/>
    <property type="match status" value="1"/>
</dbReference>
<dbReference type="HOGENOM" id="CLU_009961_1_1_1"/>
<evidence type="ECO:0000256" key="6">
    <source>
        <dbReference type="ARBA" id="ARBA00022786"/>
    </source>
</evidence>